<organism evidence="1 2">
    <name type="scientific">Trichinella nativa</name>
    <dbReference type="NCBI Taxonomy" id="6335"/>
    <lineage>
        <taxon>Eukaryota</taxon>
        <taxon>Metazoa</taxon>
        <taxon>Ecdysozoa</taxon>
        <taxon>Nematoda</taxon>
        <taxon>Enoplea</taxon>
        <taxon>Dorylaimia</taxon>
        <taxon>Trichinellida</taxon>
        <taxon>Trichinellidae</taxon>
        <taxon>Trichinella</taxon>
    </lineage>
</organism>
<accession>A0A0V1KZ11</accession>
<evidence type="ECO:0000313" key="1">
    <source>
        <dbReference type="EMBL" id="KRZ52548.1"/>
    </source>
</evidence>
<reference evidence="1 2" key="1">
    <citation type="submission" date="2015-05" db="EMBL/GenBank/DDBJ databases">
        <title>Evolution of Trichinella species and genotypes.</title>
        <authorList>
            <person name="Korhonen P.K."/>
            <person name="Edoardo P."/>
            <person name="Giuseppe L.R."/>
            <person name="Gasser R.B."/>
        </authorList>
    </citation>
    <scope>NUCLEOTIDE SEQUENCE [LARGE SCALE GENOMIC DNA]</scope>
    <source>
        <strain evidence="1">ISS10</strain>
    </source>
</reference>
<protein>
    <submittedName>
        <fullName evidence="1">Uncharacterized protein</fullName>
    </submittedName>
</protein>
<dbReference type="Proteomes" id="UP000054721">
    <property type="component" value="Unassembled WGS sequence"/>
</dbReference>
<proteinExistence type="predicted"/>
<sequence length="233" mass="25946">MDSPNENDKINEDHELQMSKHDLLLAKAEFESFLVNMEAFQDCLEKLMPKTGTVSPMETFARCISNFTINKDPQKPMIRTFLNFKECLEDISYSQQTLYRRLCSQISPQIKQVTVDSATLWRGTASSGQNVPPVSGDFAPGDAPGTFVTPLPPLSGRSASHLHGGLQALLSTLLRFQVVPHELVHTVYALSGHPDVFRKPLGFLLRRVSNLHAQWRRSSQLNMAIAGVTPVLS</sequence>
<gene>
    <name evidence="1" type="ORF">T02_9817</name>
</gene>
<dbReference type="EMBL" id="JYDW01000190">
    <property type="protein sequence ID" value="KRZ52548.1"/>
    <property type="molecule type" value="Genomic_DNA"/>
</dbReference>
<comment type="caution">
    <text evidence="1">The sequence shown here is derived from an EMBL/GenBank/DDBJ whole genome shotgun (WGS) entry which is preliminary data.</text>
</comment>
<evidence type="ECO:0000313" key="2">
    <source>
        <dbReference type="Proteomes" id="UP000054721"/>
    </source>
</evidence>
<dbReference type="AlphaFoldDB" id="A0A0V1KZ11"/>
<name>A0A0V1KZ11_9BILA</name>
<keyword evidence="2" id="KW-1185">Reference proteome</keyword>
<dbReference type="OrthoDB" id="5919079at2759"/>